<proteinExistence type="predicted"/>
<dbReference type="Proteomes" id="UP000006790">
    <property type="component" value="Chromosome 8"/>
</dbReference>
<dbReference type="HOGENOM" id="CLU_063080_0_0_1"/>
<dbReference type="RefSeq" id="XP_003648392.1">
    <property type="nucleotide sequence ID" value="XM_003648344.1"/>
</dbReference>
<dbReference type="PANTHER" id="PTHR28058:SF1">
    <property type="entry name" value="SMALL RIBOSOMAL SUBUNIT PROTEIN BS1M"/>
    <property type="match status" value="1"/>
</dbReference>
<reference evidence="2" key="1">
    <citation type="journal article" date="2012" name="G3 (Bethesda)">
        <title>Pichia sorbitophila, an interspecies yeast hybrid reveals early steps of genome resolution following polyploidization.</title>
        <authorList>
            <person name="Leh Louis V."/>
            <person name="Despons L."/>
            <person name="Friedrich A."/>
            <person name="Martin T."/>
            <person name="Durrens P."/>
            <person name="Casaregola S."/>
            <person name="Neuveglise C."/>
            <person name="Fairhead C."/>
            <person name="Marck C."/>
            <person name="Cruz J.A."/>
            <person name="Straub M.L."/>
            <person name="Kugler V."/>
            <person name="Sacerdot C."/>
            <person name="Uzunov Z."/>
            <person name="Thierry A."/>
            <person name="Weiss S."/>
            <person name="Bleykasten C."/>
            <person name="De Montigny J."/>
            <person name="Jacques N."/>
            <person name="Jung P."/>
            <person name="Lemaire M."/>
            <person name="Mallet S."/>
            <person name="Morel G."/>
            <person name="Richard G.F."/>
            <person name="Sarkar A."/>
            <person name="Savel G."/>
            <person name="Schacherer J."/>
            <person name="Seret M.L."/>
            <person name="Talla E."/>
            <person name="Samson G."/>
            <person name="Jubin C."/>
            <person name="Poulain J."/>
            <person name="Vacherie B."/>
            <person name="Barbe V."/>
            <person name="Pelletier E."/>
            <person name="Sherman D.J."/>
            <person name="Westhof E."/>
            <person name="Weissenbach J."/>
            <person name="Baret P.V."/>
            <person name="Wincker P."/>
            <person name="Gaillardin C."/>
            <person name="Dujon B."/>
            <person name="Souciet J.L."/>
        </authorList>
    </citation>
    <scope>NUCLEOTIDE SEQUENCE [LARGE SCALE GENOMIC DNA]</scope>
    <source>
        <strain evidence="2">CBS 270.75 / DBVPG 7215 / KCTC 17166 / NRRL Y-17582</strain>
    </source>
</reference>
<dbReference type="KEGG" id="erc:Ecym_8296"/>
<dbReference type="eggNOG" id="ENOG502R4KN">
    <property type="taxonomic scope" value="Eukaryota"/>
</dbReference>
<dbReference type="InterPro" id="IPR016712">
    <property type="entry name" value="Rbsml_bS1m-like"/>
</dbReference>
<evidence type="ECO:0000313" key="1">
    <source>
        <dbReference type="EMBL" id="AET41575.1"/>
    </source>
</evidence>
<organism evidence="1 2">
    <name type="scientific">Eremothecium cymbalariae (strain CBS 270.75 / DBVPG 7215 / KCTC 17166 / NRRL Y-17582)</name>
    <name type="common">Yeast</name>
    <dbReference type="NCBI Taxonomy" id="931890"/>
    <lineage>
        <taxon>Eukaryota</taxon>
        <taxon>Fungi</taxon>
        <taxon>Dikarya</taxon>
        <taxon>Ascomycota</taxon>
        <taxon>Saccharomycotina</taxon>
        <taxon>Saccharomycetes</taxon>
        <taxon>Saccharomycetales</taxon>
        <taxon>Saccharomycetaceae</taxon>
        <taxon>Eremothecium</taxon>
    </lineage>
</organism>
<dbReference type="Pfam" id="PF11709">
    <property type="entry name" value="Mit_ribos_Mrp51"/>
    <property type="match status" value="1"/>
</dbReference>
<dbReference type="EMBL" id="CP002504">
    <property type="protein sequence ID" value="AET41575.1"/>
    <property type="molecule type" value="Genomic_DNA"/>
</dbReference>
<keyword evidence="2" id="KW-1185">Reference proteome</keyword>
<accession>G8JXK1</accession>
<dbReference type="PIRSF" id="PIRSF018156">
    <property type="entry name" value="MRPL51_fungal"/>
    <property type="match status" value="1"/>
</dbReference>
<name>G8JXK1_ERECY</name>
<dbReference type="STRING" id="931890.G8JXK1"/>
<gene>
    <name evidence="1" type="ordered locus">Ecym_8296</name>
</gene>
<dbReference type="OrthoDB" id="2735536at2759"/>
<dbReference type="InParanoid" id="G8JXK1"/>
<dbReference type="FunCoup" id="G8JXK1">
    <property type="interactions" value="151"/>
</dbReference>
<protein>
    <submittedName>
        <fullName evidence="1">Uncharacterized protein</fullName>
    </submittedName>
</protein>
<dbReference type="PANTHER" id="PTHR28058">
    <property type="entry name" value="37S RIBOSOMAL PROTEIN MRP51, MITOCHONDRIAL"/>
    <property type="match status" value="1"/>
</dbReference>
<dbReference type="OMA" id="KNAPGKH"/>
<dbReference type="GO" id="GO:0070124">
    <property type="term" value="P:mitochondrial translational initiation"/>
    <property type="evidence" value="ECO:0007669"/>
    <property type="project" value="EnsemblFungi"/>
</dbReference>
<dbReference type="GeneID" id="11471537"/>
<dbReference type="GO" id="GO:0005763">
    <property type="term" value="C:mitochondrial small ribosomal subunit"/>
    <property type="evidence" value="ECO:0007669"/>
    <property type="project" value="EnsemblFungi"/>
</dbReference>
<evidence type="ECO:0000313" key="2">
    <source>
        <dbReference type="Proteomes" id="UP000006790"/>
    </source>
</evidence>
<sequence>MVTRTVGRLAKFWKILEKRIFITSRYRSHLYTYKVYYGIRPNTVIAIRPARRLILKLMSSNLSNILRRSRLAQVPKIDKPLVHVGKKHHPTHQVIETKPACLRRQEWGLKSSIPSKVKSRYIIFNELDTMERLTDFEPIGQYQWNRIRFQEMGISPKYPMKSQGNPLFYNRSLNVSSESSPSVLTGIDSANTSVKKKKVLQLVESMRPAFKKWLTEAYPEVFIERSRVEKKQLNKYASEFLSQNMDITSADRLFRHASVVGTGGLTYNLAGRLRQSPKGIKQINVVEGRILQTNNLEKSVAVAGFIAKASSLGRNARRFEYEMGDFVREHTFPFLINEAKVNEEGRIVLDVSLIEGRPGSLRKSNRTFGVPSSKLHVYQRGSIKERTVSLEESAIHAEELLSILTNFER</sequence>
<dbReference type="AlphaFoldDB" id="G8JXK1"/>
<dbReference type="GO" id="GO:0003735">
    <property type="term" value="F:structural constituent of ribosome"/>
    <property type="evidence" value="ECO:0007669"/>
    <property type="project" value="EnsemblFungi"/>
</dbReference>